<sequence length="296" mass="33910">MGKPCGETCRKKCPEKISEERQSVVHRTYWTMTYMEKWTFIFTMVSQRAIKRHTAPVPSRRGESLVYHLTDDLGRPQDICKAFFLTTLGYHPKNDRLKWEEHKGRAEAGRHHYRADAERKEADLTIRSVDLQKVIMLPRMPGVKTAVFTKRISAFHETFATARKKSATKKKSISVIWHEGIAGRKAEEVASAYITALWKERNITRVICWLDNCTAQNKNWCLLTTLVSVVNDPTQAVKEVTLKYFEPGHTFMSADSFQHGVELEMKRQSGGAVLDFEDFRNVVASSNSGKVEVVEL</sequence>
<dbReference type="AlphaFoldDB" id="A0A9Q1ILY6"/>
<gene>
    <name evidence="1" type="ORF">SKAU_G00282230</name>
</gene>
<proteinExistence type="predicted"/>
<keyword evidence="2" id="KW-1185">Reference proteome</keyword>
<dbReference type="OrthoDB" id="6754309at2759"/>
<organism evidence="1 2">
    <name type="scientific">Synaphobranchus kaupii</name>
    <name type="common">Kaup's arrowtooth eel</name>
    <dbReference type="NCBI Taxonomy" id="118154"/>
    <lineage>
        <taxon>Eukaryota</taxon>
        <taxon>Metazoa</taxon>
        <taxon>Chordata</taxon>
        <taxon>Craniata</taxon>
        <taxon>Vertebrata</taxon>
        <taxon>Euteleostomi</taxon>
        <taxon>Actinopterygii</taxon>
        <taxon>Neopterygii</taxon>
        <taxon>Teleostei</taxon>
        <taxon>Anguilliformes</taxon>
        <taxon>Synaphobranchidae</taxon>
        <taxon>Synaphobranchus</taxon>
    </lineage>
</organism>
<comment type="caution">
    <text evidence="1">The sequence shown here is derived from an EMBL/GenBank/DDBJ whole genome shotgun (WGS) entry which is preliminary data.</text>
</comment>
<dbReference type="PANTHER" id="PTHR10773:SF19">
    <property type="match status" value="1"/>
</dbReference>
<reference evidence="1" key="1">
    <citation type="journal article" date="2023" name="Science">
        <title>Genome structures resolve the early diversification of teleost fishes.</title>
        <authorList>
            <person name="Parey E."/>
            <person name="Louis A."/>
            <person name="Montfort J."/>
            <person name="Bouchez O."/>
            <person name="Roques C."/>
            <person name="Iampietro C."/>
            <person name="Lluch J."/>
            <person name="Castinel A."/>
            <person name="Donnadieu C."/>
            <person name="Desvignes T."/>
            <person name="Floi Bucao C."/>
            <person name="Jouanno E."/>
            <person name="Wen M."/>
            <person name="Mejri S."/>
            <person name="Dirks R."/>
            <person name="Jansen H."/>
            <person name="Henkel C."/>
            <person name="Chen W.J."/>
            <person name="Zahm M."/>
            <person name="Cabau C."/>
            <person name="Klopp C."/>
            <person name="Thompson A.W."/>
            <person name="Robinson-Rechavi M."/>
            <person name="Braasch I."/>
            <person name="Lecointre G."/>
            <person name="Bobe J."/>
            <person name="Postlethwait J.H."/>
            <person name="Berthelot C."/>
            <person name="Roest Crollius H."/>
            <person name="Guiguen Y."/>
        </authorList>
    </citation>
    <scope>NUCLEOTIDE SEQUENCE</scope>
    <source>
        <strain evidence="1">WJC10195</strain>
    </source>
</reference>
<dbReference type="PANTHER" id="PTHR10773">
    <property type="entry name" value="DNA-DIRECTED RNA POLYMERASES I, II, AND III SUBUNIT RPABC2"/>
    <property type="match status" value="1"/>
</dbReference>
<dbReference type="Proteomes" id="UP001152622">
    <property type="component" value="Chromosome 11"/>
</dbReference>
<accession>A0A9Q1ILY6</accession>
<dbReference type="EMBL" id="JAINUF010000011">
    <property type="protein sequence ID" value="KAJ8346822.1"/>
    <property type="molecule type" value="Genomic_DNA"/>
</dbReference>
<evidence type="ECO:0000313" key="2">
    <source>
        <dbReference type="Proteomes" id="UP001152622"/>
    </source>
</evidence>
<protein>
    <submittedName>
        <fullName evidence="1">Uncharacterized protein</fullName>
    </submittedName>
</protein>
<name>A0A9Q1ILY6_SYNKA</name>
<evidence type="ECO:0000313" key="1">
    <source>
        <dbReference type="EMBL" id="KAJ8346822.1"/>
    </source>
</evidence>